<dbReference type="Proteomes" id="UP000195514">
    <property type="component" value="Chromosome I"/>
</dbReference>
<dbReference type="KEGG" id="abat:CFX1CAM_0995"/>
<evidence type="ECO:0000313" key="4">
    <source>
        <dbReference type="Proteomes" id="UP000195514"/>
    </source>
</evidence>
<dbReference type="EMBL" id="LT859958">
    <property type="protein sequence ID" value="SMX54060.1"/>
    <property type="molecule type" value="Genomic_DNA"/>
</dbReference>
<evidence type="ECO:0000259" key="2">
    <source>
        <dbReference type="Pfam" id="PF22746"/>
    </source>
</evidence>
<name>A0A1Y6K7Q7_9CHLR</name>
<dbReference type="OrthoDB" id="139679at2"/>
<reference evidence="4" key="1">
    <citation type="submission" date="2017-05" db="EMBL/GenBank/DDBJ databases">
        <authorList>
            <person name="Kirkegaard R."/>
            <person name="Mcilroy J S."/>
        </authorList>
    </citation>
    <scope>NUCLEOTIDE SEQUENCE [LARGE SCALE GENOMIC DNA]</scope>
</reference>
<proteinExistence type="predicted"/>
<sequence length="408" mass="43877">MSHVLYLTRDDPVIYLKAYGGVQIEGVEATEITCKIDSPQLATLVEEDGNVYVTVSASCYLEVPVNSSIIIERAMGSALIKRVKNPITIDKVLGNLVLIEVGQADVDKIGGNFSAQHVTGHLHIGKIAGNLTVDDAHSLACEKVGGNCVLRQIHTDALIDKAGGSCLVQNIAGDAHLAKFGGSFKARGVNLGDGVKAGGSLELIDCQFVRDLRVAAGGNIAVALNKDQTDLSLNMTSGNEKIKIEAFGEELSIRDYEYQQIFGDGSLSVELSAGGSVSIAEAPEEGEDFIGDLSDRFSFKESAFSEMIQRRIESATRRADAKVKAAEIRLGKIQDRLEKFRGFPIDMGVENEDAEKPTSVPKRPAPPVTRPAGKKGATDEERLMILKMLQEGTITVDEAEALFRAMEK</sequence>
<dbReference type="InterPro" id="IPR053959">
    <property type="entry name" value="YvlB/LiaX_N"/>
</dbReference>
<dbReference type="AlphaFoldDB" id="A0A1Y6K7Q7"/>
<gene>
    <name evidence="3" type="ORF">CFX1CAM_0995</name>
</gene>
<feature type="region of interest" description="Disordered" evidence="1">
    <location>
        <begin position="350"/>
        <end position="379"/>
    </location>
</feature>
<evidence type="ECO:0000313" key="3">
    <source>
        <dbReference type="EMBL" id="SMX54060.1"/>
    </source>
</evidence>
<organism evidence="3 4">
    <name type="scientific">Candidatus Brevifilum fermentans</name>
    <dbReference type="NCBI Taxonomy" id="1986204"/>
    <lineage>
        <taxon>Bacteria</taxon>
        <taxon>Bacillati</taxon>
        <taxon>Chloroflexota</taxon>
        <taxon>Anaerolineae</taxon>
        <taxon>Anaerolineales</taxon>
        <taxon>Anaerolineaceae</taxon>
        <taxon>Candidatus Brevifilum</taxon>
    </lineage>
</organism>
<dbReference type="RefSeq" id="WP_087861941.1">
    <property type="nucleotide sequence ID" value="NZ_LT859958.1"/>
</dbReference>
<dbReference type="Pfam" id="PF22746">
    <property type="entry name" value="SHOCT-like_DUF2089-C"/>
    <property type="match status" value="1"/>
</dbReference>
<accession>A0A1Y6K7Q7</accession>
<evidence type="ECO:0000256" key="1">
    <source>
        <dbReference type="SAM" id="MobiDB-lite"/>
    </source>
</evidence>
<keyword evidence="4" id="KW-1185">Reference proteome</keyword>
<protein>
    <recommendedName>
        <fullName evidence="2">YvlB/LiaX N-terminal domain-containing protein</fullName>
    </recommendedName>
</protein>
<feature type="domain" description="YvlB/LiaX N-terminal" evidence="2">
    <location>
        <begin position="380"/>
        <end position="408"/>
    </location>
</feature>